<comment type="caution">
    <text evidence="3">The sequence shown here is derived from an EMBL/GenBank/DDBJ whole genome shotgun (WGS) entry which is preliminary data.</text>
</comment>
<keyword evidence="2" id="KW-0472">Membrane</keyword>
<accession>A0A1D2MXK8</accession>
<keyword evidence="2" id="KW-0812">Transmembrane</keyword>
<gene>
    <name evidence="3" type="ORF">Ocin01_08886</name>
</gene>
<protein>
    <submittedName>
        <fullName evidence="3">Uncharacterized protein</fullName>
    </submittedName>
</protein>
<keyword evidence="2" id="KW-1133">Transmembrane helix</keyword>
<dbReference type="Proteomes" id="UP000094527">
    <property type="component" value="Unassembled WGS sequence"/>
</dbReference>
<keyword evidence="4" id="KW-1185">Reference proteome</keyword>
<feature type="region of interest" description="Disordered" evidence="1">
    <location>
        <begin position="1"/>
        <end position="26"/>
    </location>
</feature>
<dbReference type="AlphaFoldDB" id="A0A1D2MXK8"/>
<evidence type="ECO:0000256" key="2">
    <source>
        <dbReference type="SAM" id="Phobius"/>
    </source>
</evidence>
<organism evidence="3 4">
    <name type="scientific">Orchesella cincta</name>
    <name type="common">Springtail</name>
    <name type="synonym">Podura cincta</name>
    <dbReference type="NCBI Taxonomy" id="48709"/>
    <lineage>
        <taxon>Eukaryota</taxon>
        <taxon>Metazoa</taxon>
        <taxon>Ecdysozoa</taxon>
        <taxon>Arthropoda</taxon>
        <taxon>Hexapoda</taxon>
        <taxon>Collembola</taxon>
        <taxon>Entomobryomorpha</taxon>
        <taxon>Entomobryoidea</taxon>
        <taxon>Orchesellidae</taxon>
        <taxon>Orchesellinae</taxon>
        <taxon>Orchesella</taxon>
    </lineage>
</organism>
<proteinExistence type="predicted"/>
<reference evidence="3 4" key="1">
    <citation type="journal article" date="2016" name="Genome Biol. Evol.">
        <title>Gene Family Evolution Reflects Adaptation to Soil Environmental Stressors in the Genome of the Collembolan Orchesella cincta.</title>
        <authorList>
            <person name="Faddeeva-Vakhrusheva A."/>
            <person name="Derks M.F."/>
            <person name="Anvar S.Y."/>
            <person name="Agamennone V."/>
            <person name="Suring W."/>
            <person name="Smit S."/>
            <person name="van Straalen N.M."/>
            <person name="Roelofs D."/>
        </authorList>
    </citation>
    <scope>NUCLEOTIDE SEQUENCE [LARGE SCALE GENOMIC DNA]</scope>
    <source>
        <tissue evidence="3">Mixed pool</tissue>
    </source>
</reference>
<dbReference type="EMBL" id="LJIJ01000410">
    <property type="protein sequence ID" value="ODM97786.1"/>
    <property type="molecule type" value="Genomic_DNA"/>
</dbReference>
<evidence type="ECO:0000256" key="1">
    <source>
        <dbReference type="SAM" id="MobiDB-lite"/>
    </source>
</evidence>
<name>A0A1D2MXK8_ORCCI</name>
<evidence type="ECO:0000313" key="3">
    <source>
        <dbReference type="EMBL" id="ODM97786.1"/>
    </source>
</evidence>
<evidence type="ECO:0000313" key="4">
    <source>
        <dbReference type="Proteomes" id="UP000094527"/>
    </source>
</evidence>
<sequence length="99" mass="11117">MALLDNETVVDLQSDEGTDPNQPLIPSSRCSSNIKKLISAGFIILLCLSFITWLACGNRKRNYTTFTHNHRSPRTPSYNKASTKECYGYDCKGFTLSCF</sequence>
<feature type="transmembrane region" description="Helical" evidence="2">
    <location>
        <begin position="37"/>
        <end position="56"/>
    </location>
</feature>